<accession>A0A374P3H7</accession>
<dbReference type="Proteomes" id="UP000263014">
    <property type="component" value="Unassembled WGS sequence"/>
</dbReference>
<protein>
    <submittedName>
        <fullName evidence="1">Uncharacterized protein</fullName>
    </submittedName>
</protein>
<evidence type="ECO:0000313" key="2">
    <source>
        <dbReference type="Proteomes" id="UP000263014"/>
    </source>
</evidence>
<organism evidence="1 2">
    <name type="scientific">Hungatella hathewayi</name>
    <dbReference type="NCBI Taxonomy" id="154046"/>
    <lineage>
        <taxon>Bacteria</taxon>
        <taxon>Bacillati</taxon>
        <taxon>Bacillota</taxon>
        <taxon>Clostridia</taxon>
        <taxon>Lachnospirales</taxon>
        <taxon>Lachnospiraceae</taxon>
        <taxon>Hungatella</taxon>
    </lineage>
</organism>
<gene>
    <name evidence="1" type="ORF">DXD79_18590</name>
</gene>
<name>A0A374P3H7_9FIRM</name>
<dbReference type="EMBL" id="QSON01000009">
    <property type="protein sequence ID" value="RGJ01411.1"/>
    <property type="molecule type" value="Genomic_DNA"/>
</dbReference>
<reference evidence="1 2" key="1">
    <citation type="submission" date="2018-08" db="EMBL/GenBank/DDBJ databases">
        <title>A genome reference for cultivated species of the human gut microbiota.</title>
        <authorList>
            <person name="Zou Y."/>
            <person name="Xue W."/>
            <person name="Luo G."/>
        </authorList>
    </citation>
    <scope>NUCLEOTIDE SEQUENCE [LARGE SCALE GENOMIC DNA]</scope>
    <source>
        <strain evidence="1 2">TM09-12</strain>
    </source>
</reference>
<evidence type="ECO:0000313" key="1">
    <source>
        <dbReference type="EMBL" id="RGJ01411.1"/>
    </source>
</evidence>
<dbReference type="AlphaFoldDB" id="A0A374P3H7"/>
<sequence>GLAILNAQDFSFRGNSHLSERSEFGNFPWFLEKFCTFRSAYPRNLNWKPRISQPGQTGKQRSTGL</sequence>
<comment type="caution">
    <text evidence="1">The sequence shown here is derived from an EMBL/GenBank/DDBJ whole genome shotgun (WGS) entry which is preliminary data.</text>
</comment>
<feature type="non-terminal residue" evidence="1">
    <location>
        <position position="1"/>
    </location>
</feature>
<proteinExistence type="predicted"/>
<dbReference type="RefSeq" id="WP_207664202.1">
    <property type="nucleotide sequence ID" value="NZ_QSON01000009.1"/>
</dbReference>